<feature type="transmembrane region" description="Helical" evidence="2">
    <location>
        <begin position="42"/>
        <end position="59"/>
    </location>
</feature>
<comment type="caution">
    <text evidence="3">The sequence shown here is derived from an EMBL/GenBank/DDBJ whole genome shotgun (WGS) entry which is preliminary data.</text>
</comment>
<accession>A0AAV9IZ83</accession>
<gene>
    <name evidence="3" type="ORF">CDCA_CDCA12G3400</name>
</gene>
<protein>
    <submittedName>
        <fullName evidence="3">Uncharacterized protein</fullName>
    </submittedName>
</protein>
<keyword evidence="2" id="KW-0812">Transmembrane</keyword>
<name>A0AAV9IZ83_CYACA</name>
<dbReference type="Proteomes" id="UP001301350">
    <property type="component" value="Unassembled WGS sequence"/>
</dbReference>
<proteinExistence type="predicted"/>
<dbReference type="EMBL" id="JANCYW010000012">
    <property type="protein sequence ID" value="KAK4537375.1"/>
    <property type="molecule type" value="Genomic_DNA"/>
</dbReference>
<feature type="compositionally biased region" description="Polar residues" evidence="1">
    <location>
        <begin position="129"/>
        <end position="140"/>
    </location>
</feature>
<evidence type="ECO:0000313" key="3">
    <source>
        <dbReference type="EMBL" id="KAK4537375.1"/>
    </source>
</evidence>
<organism evidence="3 4">
    <name type="scientific">Cyanidium caldarium</name>
    <name type="common">Red alga</name>
    <dbReference type="NCBI Taxonomy" id="2771"/>
    <lineage>
        <taxon>Eukaryota</taxon>
        <taxon>Rhodophyta</taxon>
        <taxon>Bangiophyceae</taxon>
        <taxon>Cyanidiales</taxon>
        <taxon>Cyanidiaceae</taxon>
        <taxon>Cyanidium</taxon>
    </lineage>
</organism>
<evidence type="ECO:0000256" key="1">
    <source>
        <dbReference type="SAM" id="MobiDB-lite"/>
    </source>
</evidence>
<sequence length="151" mass="17295">MQRRAENMFRALFTPYRDSPRPEISGSPYRRRLKWDWHLRNLIYALTPGALVFVANHFYERRGRQARLAVEVQSESATAERPEGDGKEISARLQSEVAELQAQLRELREALIEKRPQTDGVKATAVADKQQSTADAQNAQRAARHEPPKSE</sequence>
<evidence type="ECO:0000256" key="2">
    <source>
        <dbReference type="SAM" id="Phobius"/>
    </source>
</evidence>
<reference evidence="3 4" key="1">
    <citation type="submission" date="2022-07" db="EMBL/GenBank/DDBJ databases">
        <title>Genome-wide signatures of adaptation to extreme environments.</title>
        <authorList>
            <person name="Cho C.H."/>
            <person name="Yoon H.S."/>
        </authorList>
    </citation>
    <scope>NUCLEOTIDE SEQUENCE [LARGE SCALE GENOMIC DNA]</scope>
    <source>
        <strain evidence="3 4">DBV 063 E5</strain>
    </source>
</reference>
<evidence type="ECO:0000313" key="4">
    <source>
        <dbReference type="Proteomes" id="UP001301350"/>
    </source>
</evidence>
<dbReference type="AlphaFoldDB" id="A0AAV9IZ83"/>
<keyword evidence="2" id="KW-1133">Transmembrane helix</keyword>
<feature type="region of interest" description="Disordered" evidence="1">
    <location>
        <begin position="114"/>
        <end position="151"/>
    </location>
</feature>
<keyword evidence="2" id="KW-0472">Membrane</keyword>
<keyword evidence="4" id="KW-1185">Reference proteome</keyword>